<comment type="caution">
    <text evidence="1">The sequence shown here is derived from an EMBL/GenBank/DDBJ whole genome shotgun (WGS) entry which is preliminary data.</text>
</comment>
<protein>
    <submittedName>
        <fullName evidence="1">Uncharacterized protein</fullName>
    </submittedName>
</protein>
<gene>
    <name evidence="1" type="ORF">EYR41_008115</name>
</gene>
<proteinExistence type="predicted"/>
<dbReference type="AlphaFoldDB" id="A0A7C8K5F0"/>
<dbReference type="Proteomes" id="UP000297595">
    <property type="component" value="Unassembled WGS sequence"/>
</dbReference>
<evidence type="ECO:0000313" key="1">
    <source>
        <dbReference type="EMBL" id="TGJ66488.1"/>
    </source>
</evidence>
<accession>A0A7C8K5F0</accession>
<sequence>MAKSNGLLLGASVKKNLDNFRITIIPKNEDGNRVFILRVLNSRLLTSRVFPADTIIDSNEEELPPIRWGDLDWKKITFSTESDITPYNPSLRWHAWVAKDLIRSQFAEDTDL</sequence>
<dbReference type="OrthoDB" id="5386595at2759"/>
<name>A0A7C8K5F0_ORBOL</name>
<evidence type="ECO:0000313" key="2">
    <source>
        <dbReference type="Proteomes" id="UP000297595"/>
    </source>
</evidence>
<dbReference type="EMBL" id="SOZJ01000005">
    <property type="protein sequence ID" value="TGJ66488.1"/>
    <property type="molecule type" value="Genomic_DNA"/>
</dbReference>
<reference evidence="1 2" key="1">
    <citation type="submission" date="2019-03" db="EMBL/GenBank/DDBJ databases">
        <title>Nematode-trapping fungi genome.</title>
        <authorList>
            <person name="Vidal-Diez De Ulzurrun G."/>
        </authorList>
    </citation>
    <scope>NUCLEOTIDE SEQUENCE [LARGE SCALE GENOMIC DNA]</scope>
    <source>
        <strain evidence="1 2">TWF154</strain>
    </source>
</reference>
<organism evidence="1 2">
    <name type="scientific">Orbilia oligospora</name>
    <name type="common">Nematode-trapping fungus</name>
    <name type="synonym">Arthrobotrys oligospora</name>
    <dbReference type="NCBI Taxonomy" id="2813651"/>
    <lineage>
        <taxon>Eukaryota</taxon>
        <taxon>Fungi</taxon>
        <taxon>Dikarya</taxon>
        <taxon>Ascomycota</taxon>
        <taxon>Pezizomycotina</taxon>
        <taxon>Orbiliomycetes</taxon>
        <taxon>Orbiliales</taxon>
        <taxon>Orbiliaceae</taxon>
        <taxon>Orbilia</taxon>
    </lineage>
</organism>